<dbReference type="SUPFAM" id="SSF55724">
    <property type="entry name" value="Mog1p/PsbP-like"/>
    <property type="match status" value="1"/>
</dbReference>
<evidence type="ECO:0000313" key="2">
    <source>
        <dbReference type="Proteomes" id="UP000678237"/>
    </source>
</evidence>
<dbReference type="InterPro" id="IPR016123">
    <property type="entry name" value="Mog1/PsbP_a/b/a-sand"/>
</dbReference>
<evidence type="ECO:0000313" key="1">
    <source>
        <dbReference type="EMBL" id="MBS3062612.1"/>
    </source>
</evidence>
<organism evidence="1 2">
    <name type="scientific">Candidatus Iainarchaeum sp</name>
    <dbReference type="NCBI Taxonomy" id="3101447"/>
    <lineage>
        <taxon>Archaea</taxon>
        <taxon>Candidatus Iainarchaeota</taxon>
        <taxon>Candidatus Iainarchaeia</taxon>
        <taxon>Candidatus Iainarchaeales</taxon>
        <taxon>Candidatus Iainarchaeaceae</taxon>
        <taxon>Candidatus Iainarchaeum</taxon>
    </lineage>
</organism>
<sequence length="197" mass="20951">MQSRGVILSLLVLIALLGCVNQPPAASAPQAPAQGLGLISAPAGLSGYNNFEYGVAMNYPTGWTKDESSPALIVAFSPPGAASDGFTENVGLTMQDLRERPMTLEDYTALTLQELPTVLQDFSLLDSKPAMLGSLPAHQLVYTMTLQDGTPVKALQVYATRKDIIYSLVYINKPAEFAAAEASAQAIINSFQVTKDV</sequence>
<dbReference type="Pfam" id="PF18933">
    <property type="entry name" value="PsbP_2"/>
    <property type="match status" value="1"/>
</dbReference>
<reference evidence="1" key="2">
    <citation type="submission" date="2021-05" db="EMBL/GenBank/DDBJ databases">
        <title>Protein family content uncovers lineage relationships and bacterial pathway maintenance mechanisms in DPANN archaea.</title>
        <authorList>
            <person name="Castelle C.J."/>
            <person name="Meheust R."/>
            <person name="Jaffe A.L."/>
            <person name="Seitz K."/>
            <person name="Gong X."/>
            <person name="Baker B.J."/>
            <person name="Banfield J.F."/>
        </authorList>
    </citation>
    <scope>NUCLEOTIDE SEQUENCE</scope>
    <source>
        <strain evidence="1">RIFCSPLOWO2_01_FULL_58_19</strain>
    </source>
</reference>
<name>A0A8T4L9L5_9ARCH</name>
<proteinExistence type="predicted"/>
<dbReference type="AlphaFoldDB" id="A0A8T4L9L5"/>
<reference evidence="1" key="1">
    <citation type="submission" date="2021-03" db="EMBL/GenBank/DDBJ databases">
        <authorList>
            <person name="Jaffe A."/>
        </authorList>
    </citation>
    <scope>NUCLEOTIDE SEQUENCE</scope>
    <source>
        <strain evidence="1">RIFCSPLOWO2_01_FULL_58_19</strain>
    </source>
</reference>
<dbReference type="EMBL" id="JAGVWE010000002">
    <property type="protein sequence ID" value="MBS3062612.1"/>
    <property type="molecule type" value="Genomic_DNA"/>
</dbReference>
<dbReference type="Proteomes" id="UP000678237">
    <property type="component" value="Unassembled WGS sequence"/>
</dbReference>
<comment type="caution">
    <text evidence="1">The sequence shown here is derived from an EMBL/GenBank/DDBJ whole genome shotgun (WGS) entry which is preliminary data.</text>
</comment>
<gene>
    <name evidence="1" type="ORF">J4203_01960</name>
</gene>
<dbReference type="Gene3D" id="3.40.1000.10">
    <property type="entry name" value="Mog1/PsbP, alpha/beta/alpha sandwich"/>
    <property type="match status" value="1"/>
</dbReference>
<dbReference type="PROSITE" id="PS51257">
    <property type="entry name" value="PROKAR_LIPOPROTEIN"/>
    <property type="match status" value="1"/>
</dbReference>
<protein>
    <submittedName>
        <fullName evidence="1">DcrB-related protein</fullName>
    </submittedName>
</protein>
<accession>A0A8T4L9L5</accession>